<dbReference type="PANTHER" id="PTHR34295:SF1">
    <property type="entry name" value="BIOTIN TRANSPORTER BIOY"/>
    <property type="match status" value="1"/>
</dbReference>
<keyword evidence="3" id="KW-0812">Transmembrane</keyword>
<evidence type="ECO:0000313" key="5">
    <source>
        <dbReference type="Proteomes" id="UP000031938"/>
    </source>
</evidence>
<proteinExistence type="inferred from homology"/>
<keyword evidence="2" id="KW-0813">Transport</keyword>
<feature type="transmembrane region" description="Helical" evidence="3">
    <location>
        <begin position="86"/>
        <end position="107"/>
    </location>
</feature>
<dbReference type="PIRSF" id="PIRSF016661">
    <property type="entry name" value="BioY"/>
    <property type="match status" value="1"/>
</dbReference>
<accession>A0A0C2S7J2</accession>
<dbReference type="Gene3D" id="1.10.1760.20">
    <property type="match status" value="1"/>
</dbReference>
<feature type="transmembrane region" description="Helical" evidence="3">
    <location>
        <begin position="32"/>
        <end position="53"/>
    </location>
</feature>
<dbReference type="InterPro" id="IPR003784">
    <property type="entry name" value="BioY"/>
</dbReference>
<feature type="transmembrane region" description="Helical" evidence="3">
    <location>
        <begin position="60"/>
        <end position="80"/>
    </location>
</feature>
<dbReference type="Pfam" id="PF02632">
    <property type="entry name" value="BioY"/>
    <property type="match status" value="1"/>
</dbReference>
<keyword evidence="3" id="KW-1133">Transmembrane helix</keyword>
<evidence type="ECO:0000256" key="2">
    <source>
        <dbReference type="PIRNR" id="PIRNR016661"/>
    </source>
</evidence>
<keyword evidence="2" id="KW-1003">Cell membrane</keyword>
<comment type="caution">
    <text evidence="4">The sequence shown here is derived from an EMBL/GenBank/DDBJ whole genome shotgun (WGS) entry which is preliminary data.</text>
</comment>
<dbReference type="GO" id="GO:0015225">
    <property type="term" value="F:biotin transmembrane transporter activity"/>
    <property type="evidence" value="ECO:0007669"/>
    <property type="project" value="UniProtKB-UniRule"/>
</dbReference>
<organism evidence="4 5">
    <name type="scientific">Jeotgalibacillus soli</name>
    <dbReference type="NCBI Taxonomy" id="889306"/>
    <lineage>
        <taxon>Bacteria</taxon>
        <taxon>Bacillati</taxon>
        <taxon>Bacillota</taxon>
        <taxon>Bacilli</taxon>
        <taxon>Bacillales</taxon>
        <taxon>Caryophanaceae</taxon>
        <taxon>Jeotgalibacillus</taxon>
    </lineage>
</organism>
<name>A0A0C2S7J2_9BACL</name>
<comment type="similarity">
    <text evidence="1 2">Belongs to the BioY family.</text>
</comment>
<keyword evidence="5" id="KW-1185">Reference proteome</keyword>
<protein>
    <recommendedName>
        <fullName evidence="2">Biotin transporter</fullName>
    </recommendedName>
</protein>
<evidence type="ECO:0000313" key="4">
    <source>
        <dbReference type="EMBL" id="KIL49979.1"/>
    </source>
</evidence>
<comment type="subcellular location">
    <subcellularLocation>
        <location evidence="2">Cell membrane</location>
        <topology evidence="2">Multi-pass membrane protein</topology>
    </subcellularLocation>
</comment>
<evidence type="ECO:0000256" key="3">
    <source>
        <dbReference type="SAM" id="Phobius"/>
    </source>
</evidence>
<feature type="transmembrane region" description="Helical" evidence="3">
    <location>
        <begin position="157"/>
        <end position="181"/>
    </location>
</feature>
<evidence type="ECO:0000256" key="1">
    <source>
        <dbReference type="ARBA" id="ARBA00010692"/>
    </source>
</evidence>
<dbReference type="STRING" id="889306.KP78_14470"/>
<feature type="transmembrane region" description="Helical" evidence="3">
    <location>
        <begin position="114"/>
        <end position="137"/>
    </location>
</feature>
<dbReference type="RefSeq" id="WP_041087301.1">
    <property type="nucleotide sequence ID" value="NZ_JXRP01000009.1"/>
</dbReference>
<dbReference type="PANTHER" id="PTHR34295">
    <property type="entry name" value="BIOTIN TRANSPORTER BIOY"/>
    <property type="match status" value="1"/>
</dbReference>
<keyword evidence="2 3" id="KW-0472">Membrane</keyword>
<dbReference type="Proteomes" id="UP000031938">
    <property type="component" value="Unassembled WGS sequence"/>
</dbReference>
<dbReference type="AlphaFoldDB" id="A0A0C2S7J2"/>
<dbReference type="GO" id="GO:0005886">
    <property type="term" value="C:plasma membrane"/>
    <property type="evidence" value="ECO:0007669"/>
    <property type="project" value="UniProtKB-SubCell"/>
</dbReference>
<sequence>MVKSPIHGMVLASMFAALMAIGANIISIIPFFVIGGVPITLQTIVCILAGLLLGKKWGPIAMVIYLMIGIAGMPVFAQWFGGIGIIIRPTFGFLLSYILVAWVVGIVTEKNNSFAMLLAASFIGTAINYGVGTNWMYMAYKLWFSAPEGFTYGMAWMWMLAPLPKDIVLAVVAASVSYKVLQVFPETRRKNPTLKNEVTG</sequence>
<gene>
    <name evidence="4" type="ORF">KP78_14470</name>
</gene>
<reference evidence="4 5" key="1">
    <citation type="submission" date="2015-01" db="EMBL/GenBank/DDBJ databases">
        <title>Genome sequencing of Jeotgalibacillus soli.</title>
        <authorList>
            <person name="Goh K.M."/>
            <person name="Chan K.-G."/>
            <person name="Yaakop A.S."/>
            <person name="Ee R."/>
            <person name="Gan H.M."/>
            <person name="Chan C.S."/>
        </authorList>
    </citation>
    <scope>NUCLEOTIDE SEQUENCE [LARGE SCALE GENOMIC DNA]</scope>
    <source>
        <strain evidence="4 5">P9</strain>
    </source>
</reference>
<dbReference type="PATRIC" id="fig|889306.3.peg.1458"/>
<dbReference type="EMBL" id="JXRP01000009">
    <property type="protein sequence ID" value="KIL49979.1"/>
    <property type="molecule type" value="Genomic_DNA"/>
</dbReference>